<protein>
    <submittedName>
        <fullName evidence="1">Uncharacterized protein</fullName>
    </submittedName>
</protein>
<reference evidence="1" key="2">
    <citation type="submission" date="2018-03" db="EMBL/GenBank/DDBJ databases">
        <title>The Triticum urartu genome reveals the dynamic nature of wheat genome evolution.</title>
        <authorList>
            <person name="Ling H."/>
            <person name="Ma B."/>
            <person name="Shi X."/>
            <person name="Liu H."/>
            <person name="Dong L."/>
            <person name="Sun H."/>
            <person name="Cao Y."/>
            <person name="Gao Q."/>
            <person name="Zheng S."/>
            <person name="Li Y."/>
            <person name="Yu Y."/>
            <person name="Du H."/>
            <person name="Qi M."/>
            <person name="Li Y."/>
            <person name="Yu H."/>
            <person name="Cui Y."/>
            <person name="Wang N."/>
            <person name="Chen C."/>
            <person name="Wu H."/>
            <person name="Zhao Y."/>
            <person name="Zhang J."/>
            <person name="Li Y."/>
            <person name="Zhou W."/>
            <person name="Zhang B."/>
            <person name="Hu W."/>
            <person name="Eijk M."/>
            <person name="Tang J."/>
            <person name="Witsenboer H."/>
            <person name="Zhao S."/>
            <person name="Li Z."/>
            <person name="Zhang A."/>
            <person name="Wang D."/>
            <person name="Liang C."/>
        </authorList>
    </citation>
    <scope>NUCLEOTIDE SEQUENCE [LARGE SCALE GENOMIC DNA]</scope>
    <source>
        <strain evidence="1">cv. G1812</strain>
    </source>
</reference>
<accession>A0A8R7PPB4</accession>
<dbReference type="Proteomes" id="UP000015106">
    <property type="component" value="Chromosome 3"/>
</dbReference>
<dbReference type="Gramene" id="TuG1812G0300000824.01.T01">
    <property type="protein sequence ID" value="TuG1812G0300000824.01.T01"/>
    <property type="gene ID" value="TuG1812G0300000824.01"/>
</dbReference>
<dbReference type="AlphaFoldDB" id="A0A8R7PPB4"/>
<organism evidence="1 2">
    <name type="scientific">Triticum urartu</name>
    <name type="common">Red wild einkorn</name>
    <name type="synonym">Crithodium urartu</name>
    <dbReference type="NCBI Taxonomy" id="4572"/>
    <lineage>
        <taxon>Eukaryota</taxon>
        <taxon>Viridiplantae</taxon>
        <taxon>Streptophyta</taxon>
        <taxon>Embryophyta</taxon>
        <taxon>Tracheophyta</taxon>
        <taxon>Spermatophyta</taxon>
        <taxon>Magnoliopsida</taxon>
        <taxon>Liliopsida</taxon>
        <taxon>Poales</taxon>
        <taxon>Poaceae</taxon>
        <taxon>BOP clade</taxon>
        <taxon>Pooideae</taxon>
        <taxon>Triticodae</taxon>
        <taxon>Triticeae</taxon>
        <taxon>Triticinae</taxon>
        <taxon>Triticum</taxon>
    </lineage>
</organism>
<proteinExistence type="predicted"/>
<sequence>MQTLSFKPLRPKWMQLRFSSPHCTSQLAASKQRYRVQGRVRLPLMWGAFNPNHGHTLFSLDIFRSMIRDKPSKPIYITHRDKNVIQRAAS</sequence>
<keyword evidence="2" id="KW-1185">Reference proteome</keyword>
<name>A0A8R7PPB4_TRIUA</name>
<evidence type="ECO:0000313" key="1">
    <source>
        <dbReference type="EnsemblPlants" id="TuG1812G0300000824.01.T01"/>
    </source>
</evidence>
<evidence type="ECO:0000313" key="2">
    <source>
        <dbReference type="Proteomes" id="UP000015106"/>
    </source>
</evidence>
<reference evidence="2" key="1">
    <citation type="journal article" date="2013" name="Nature">
        <title>Draft genome of the wheat A-genome progenitor Triticum urartu.</title>
        <authorList>
            <person name="Ling H.Q."/>
            <person name="Zhao S."/>
            <person name="Liu D."/>
            <person name="Wang J."/>
            <person name="Sun H."/>
            <person name="Zhang C."/>
            <person name="Fan H."/>
            <person name="Li D."/>
            <person name="Dong L."/>
            <person name="Tao Y."/>
            <person name="Gao C."/>
            <person name="Wu H."/>
            <person name="Li Y."/>
            <person name="Cui Y."/>
            <person name="Guo X."/>
            <person name="Zheng S."/>
            <person name="Wang B."/>
            <person name="Yu K."/>
            <person name="Liang Q."/>
            <person name="Yang W."/>
            <person name="Lou X."/>
            <person name="Chen J."/>
            <person name="Feng M."/>
            <person name="Jian J."/>
            <person name="Zhang X."/>
            <person name="Luo G."/>
            <person name="Jiang Y."/>
            <person name="Liu J."/>
            <person name="Wang Z."/>
            <person name="Sha Y."/>
            <person name="Zhang B."/>
            <person name="Wu H."/>
            <person name="Tang D."/>
            <person name="Shen Q."/>
            <person name="Xue P."/>
            <person name="Zou S."/>
            <person name="Wang X."/>
            <person name="Liu X."/>
            <person name="Wang F."/>
            <person name="Yang Y."/>
            <person name="An X."/>
            <person name="Dong Z."/>
            <person name="Zhang K."/>
            <person name="Zhang X."/>
            <person name="Luo M.C."/>
            <person name="Dvorak J."/>
            <person name="Tong Y."/>
            <person name="Wang J."/>
            <person name="Yang H."/>
            <person name="Li Z."/>
            <person name="Wang D."/>
            <person name="Zhang A."/>
            <person name="Wang J."/>
        </authorList>
    </citation>
    <scope>NUCLEOTIDE SEQUENCE</scope>
    <source>
        <strain evidence="2">cv. G1812</strain>
    </source>
</reference>
<dbReference type="EnsemblPlants" id="TuG1812G0300000824.01.T01">
    <property type="protein sequence ID" value="TuG1812G0300000824.01.T01"/>
    <property type="gene ID" value="TuG1812G0300000824.01"/>
</dbReference>
<reference evidence="1" key="3">
    <citation type="submission" date="2022-06" db="UniProtKB">
        <authorList>
            <consortium name="EnsemblPlants"/>
        </authorList>
    </citation>
    <scope>IDENTIFICATION</scope>
</reference>